<evidence type="ECO:0000313" key="8">
    <source>
        <dbReference type="EMBL" id="HDN84477.1"/>
    </source>
</evidence>
<sequence>MGEKLIKINNMWKGKVPILSLKRAASFALKKEMGENKKEVSIALVSMDKIEDLNFKYRGKKSVTDVLAFPLSGDVGPAKNLLGEIVICPDVALDYARAKGHSLEDELILLVVHGILHLLGYRDEEEEDRKIMIQKEKEILKLLGKKEQIV</sequence>
<dbReference type="GO" id="GO:0004521">
    <property type="term" value="F:RNA endonuclease activity"/>
    <property type="evidence" value="ECO:0007669"/>
    <property type="project" value="UniProtKB-UniRule"/>
</dbReference>
<name>A0A7V0QRZ3_UNCAE</name>
<keyword evidence="3 7" id="KW-0479">Metal-binding</keyword>
<dbReference type="PANTHER" id="PTHR46986:SF1">
    <property type="entry name" value="ENDORIBONUCLEASE YBEY, CHLOROPLASTIC"/>
    <property type="match status" value="1"/>
</dbReference>
<organism evidence="8">
    <name type="scientific">Aerophobetes bacterium</name>
    <dbReference type="NCBI Taxonomy" id="2030807"/>
    <lineage>
        <taxon>Bacteria</taxon>
        <taxon>Candidatus Aerophobota</taxon>
    </lineage>
</organism>
<keyword evidence="7" id="KW-0690">Ribosome biogenesis</keyword>
<dbReference type="InterPro" id="IPR020549">
    <property type="entry name" value="YbeY_CS"/>
</dbReference>
<dbReference type="PANTHER" id="PTHR46986">
    <property type="entry name" value="ENDORIBONUCLEASE YBEY, CHLOROPLASTIC"/>
    <property type="match status" value="1"/>
</dbReference>
<dbReference type="Gene3D" id="3.40.390.30">
    <property type="entry name" value="Metalloproteases ('zincins'), catalytic domain"/>
    <property type="match status" value="1"/>
</dbReference>
<keyword evidence="6 7" id="KW-0862">Zinc</keyword>
<dbReference type="EC" id="3.1.-.-" evidence="7"/>
<evidence type="ECO:0000256" key="1">
    <source>
        <dbReference type="ARBA" id="ARBA00010875"/>
    </source>
</evidence>
<gene>
    <name evidence="7 8" type="primary">ybeY</name>
    <name evidence="8" type="ORF">ENG47_01810</name>
</gene>
<dbReference type="GO" id="GO:0004222">
    <property type="term" value="F:metalloendopeptidase activity"/>
    <property type="evidence" value="ECO:0007669"/>
    <property type="project" value="InterPro"/>
</dbReference>
<proteinExistence type="inferred from homology"/>
<dbReference type="InterPro" id="IPR023091">
    <property type="entry name" value="MetalPrtase_cat_dom_sf_prd"/>
</dbReference>
<dbReference type="PROSITE" id="PS01306">
    <property type="entry name" value="UPF0054"/>
    <property type="match status" value="1"/>
</dbReference>
<feature type="binding site" evidence="7">
    <location>
        <position position="113"/>
    </location>
    <ligand>
        <name>Zn(2+)</name>
        <dbReference type="ChEBI" id="CHEBI:29105"/>
        <note>catalytic</note>
    </ligand>
</feature>
<dbReference type="NCBIfam" id="TIGR00043">
    <property type="entry name" value="rRNA maturation RNase YbeY"/>
    <property type="match status" value="1"/>
</dbReference>
<dbReference type="EMBL" id="DRBC01000107">
    <property type="protein sequence ID" value="HDN84477.1"/>
    <property type="molecule type" value="Genomic_DNA"/>
</dbReference>
<dbReference type="Proteomes" id="UP000885660">
    <property type="component" value="Unassembled WGS sequence"/>
</dbReference>
<comment type="similarity">
    <text evidence="1 7">Belongs to the endoribonuclease YbeY family.</text>
</comment>
<comment type="caution">
    <text evidence="8">The sequence shown here is derived from an EMBL/GenBank/DDBJ whole genome shotgun (WGS) entry which is preliminary data.</text>
</comment>
<evidence type="ECO:0000256" key="2">
    <source>
        <dbReference type="ARBA" id="ARBA00022722"/>
    </source>
</evidence>
<protein>
    <recommendedName>
        <fullName evidence="7">Endoribonuclease YbeY</fullName>
        <ecNumber evidence="7">3.1.-.-</ecNumber>
    </recommendedName>
</protein>
<comment type="subcellular location">
    <subcellularLocation>
        <location evidence="7">Cytoplasm</location>
    </subcellularLocation>
</comment>
<dbReference type="GO" id="GO:0008270">
    <property type="term" value="F:zinc ion binding"/>
    <property type="evidence" value="ECO:0007669"/>
    <property type="project" value="UniProtKB-UniRule"/>
</dbReference>
<dbReference type="GO" id="GO:0006364">
    <property type="term" value="P:rRNA processing"/>
    <property type="evidence" value="ECO:0007669"/>
    <property type="project" value="UniProtKB-UniRule"/>
</dbReference>
<evidence type="ECO:0000256" key="7">
    <source>
        <dbReference type="HAMAP-Rule" id="MF_00009"/>
    </source>
</evidence>
<keyword evidence="4 7" id="KW-0255">Endonuclease</keyword>
<dbReference type="SUPFAM" id="SSF55486">
    <property type="entry name" value="Metalloproteases ('zincins'), catalytic domain"/>
    <property type="match status" value="1"/>
</dbReference>
<evidence type="ECO:0000256" key="3">
    <source>
        <dbReference type="ARBA" id="ARBA00022723"/>
    </source>
</evidence>
<comment type="cofactor">
    <cofactor evidence="7">
        <name>Zn(2+)</name>
        <dbReference type="ChEBI" id="CHEBI:29105"/>
    </cofactor>
    <text evidence="7">Binds 1 zinc ion.</text>
</comment>
<keyword evidence="2 7" id="KW-0540">Nuclease</keyword>
<dbReference type="GO" id="GO:0005737">
    <property type="term" value="C:cytoplasm"/>
    <property type="evidence" value="ECO:0007669"/>
    <property type="project" value="UniProtKB-SubCell"/>
</dbReference>
<evidence type="ECO:0000256" key="4">
    <source>
        <dbReference type="ARBA" id="ARBA00022759"/>
    </source>
</evidence>
<dbReference type="InterPro" id="IPR002036">
    <property type="entry name" value="YbeY"/>
</dbReference>
<keyword evidence="7" id="KW-0698">rRNA processing</keyword>
<dbReference type="Pfam" id="PF02130">
    <property type="entry name" value="YbeY"/>
    <property type="match status" value="1"/>
</dbReference>
<feature type="binding site" evidence="7">
    <location>
        <position position="117"/>
    </location>
    <ligand>
        <name>Zn(2+)</name>
        <dbReference type="ChEBI" id="CHEBI:29105"/>
        <note>catalytic</note>
    </ligand>
</feature>
<feature type="binding site" evidence="7">
    <location>
        <position position="123"/>
    </location>
    <ligand>
        <name>Zn(2+)</name>
        <dbReference type="ChEBI" id="CHEBI:29105"/>
        <note>catalytic</note>
    </ligand>
</feature>
<dbReference type="AlphaFoldDB" id="A0A7V0QRZ3"/>
<keyword evidence="7" id="KW-0963">Cytoplasm</keyword>
<reference evidence="8" key="1">
    <citation type="journal article" date="2020" name="mSystems">
        <title>Genome- and Community-Level Interaction Insights into Carbon Utilization and Element Cycling Functions of Hydrothermarchaeota in Hydrothermal Sediment.</title>
        <authorList>
            <person name="Zhou Z."/>
            <person name="Liu Y."/>
            <person name="Xu W."/>
            <person name="Pan J."/>
            <person name="Luo Z.H."/>
            <person name="Li M."/>
        </authorList>
    </citation>
    <scope>NUCLEOTIDE SEQUENCE [LARGE SCALE GENOMIC DNA]</scope>
    <source>
        <strain evidence="8">HyVt-219</strain>
    </source>
</reference>
<keyword evidence="5 7" id="KW-0378">Hydrolase</keyword>
<evidence type="ECO:0000256" key="6">
    <source>
        <dbReference type="ARBA" id="ARBA00022833"/>
    </source>
</evidence>
<accession>A0A7V0QRZ3</accession>
<dbReference type="HAMAP" id="MF_00009">
    <property type="entry name" value="Endoribonucl_YbeY"/>
    <property type="match status" value="1"/>
</dbReference>
<evidence type="ECO:0000256" key="5">
    <source>
        <dbReference type="ARBA" id="ARBA00022801"/>
    </source>
</evidence>
<comment type="function">
    <text evidence="7">Single strand-specific metallo-endoribonuclease involved in late-stage 70S ribosome quality control and in maturation of the 3' terminus of the 16S rRNA.</text>
</comment>